<dbReference type="EMBL" id="CAADIM010000014">
    <property type="protein sequence ID" value="VFR77200.1"/>
    <property type="molecule type" value="Genomic_DNA"/>
</dbReference>
<dbReference type="GO" id="GO:0006351">
    <property type="term" value="P:DNA-templated transcription"/>
    <property type="evidence" value="ECO:0007669"/>
    <property type="project" value="TreeGrafter"/>
</dbReference>
<dbReference type="SUPFAM" id="SSF46785">
    <property type="entry name" value="Winged helix' DNA-binding domain"/>
    <property type="match status" value="1"/>
</dbReference>
<evidence type="ECO:0000256" key="3">
    <source>
        <dbReference type="ARBA" id="ARBA00023125"/>
    </source>
</evidence>
<evidence type="ECO:0000313" key="6">
    <source>
        <dbReference type="EMBL" id="VFR77200.1"/>
    </source>
</evidence>
<gene>
    <name evidence="6" type="ORF">ISE1_1050</name>
</gene>
<dbReference type="InterPro" id="IPR058163">
    <property type="entry name" value="LysR-type_TF_proteobact-type"/>
</dbReference>
<dbReference type="FunFam" id="1.10.10.10:FF:000001">
    <property type="entry name" value="LysR family transcriptional regulator"/>
    <property type="match status" value="1"/>
</dbReference>
<dbReference type="PANTHER" id="PTHR30537:SF5">
    <property type="entry name" value="HTH-TYPE TRANSCRIPTIONAL ACTIVATOR TTDR-RELATED"/>
    <property type="match status" value="1"/>
</dbReference>
<dbReference type="Gene3D" id="1.10.10.10">
    <property type="entry name" value="Winged helix-like DNA-binding domain superfamily/Winged helix DNA-binding domain"/>
    <property type="match status" value="1"/>
</dbReference>
<dbReference type="InterPro" id="IPR000847">
    <property type="entry name" value="LysR_HTH_N"/>
</dbReference>
<dbReference type="InterPro" id="IPR036390">
    <property type="entry name" value="WH_DNA-bd_sf"/>
</dbReference>
<evidence type="ECO:0000259" key="5">
    <source>
        <dbReference type="PROSITE" id="PS50931"/>
    </source>
</evidence>
<dbReference type="Pfam" id="PF00126">
    <property type="entry name" value="HTH_1"/>
    <property type="match status" value="1"/>
</dbReference>
<feature type="domain" description="HTH lysR-type" evidence="5">
    <location>
        <begin position="35"/>
        <end position="92"/>
    </location>
</feature>
<dbReference type="Pfam" id="PF03466">
    <property type="entry name" value="LysR_substrate"/>
    <property type="match status" value="1"/>
</dbReference>
<dbReference type="InterPro" id="IPR036388">
    <property type="entry name" value="WH-like_DNA-bd_sf"/>
</dbReference>
<keyword evidence="2" id="KW-0805">Transcription regulation</keyword>
<dbReference type="PROSITE" id="PS50931">
    <property type="entry name" value="HTH_LYSR"/>
    <property type="match status" value="1"/>
</dbReference>
<dbReference type="SUPFAM" id="SSF53850">
    <property type="entry name" value="Periplasmic binding protein-like II"/>
    <property type="match status" value="1"/>
</dbReference>
<protein>
    <submittedName>
        <fullName evidence="6">Transcriptional regulator, LysR family</fullName>
    </submittedName>
</protein>
<evidence type="ECO:0000256" key="1">
    <source>
        <dbReference type="ARBA" id="ARBA00009437"/>
    </source>
</evidence>
<dbReference type="PANTHER" id="PTHR30537">
    <property type="entry name" value="HTH-TYPE TRANSCRIPTIONAL REGULATOR"/>
    <property type="match status" value="1"/>
</dbReference>
<evidence type="ECO:0000256" key="2">
    <source>
        <dbReference type="ARBA" id="ARBA00023015"/>
    </source>
</evidence>
<comment type="similarity">
    <text evidence="1">Belongs to the LysR transcriptional regulatory family.</text>
</comment>
<proteinExistence type="inferred from homology"/>
<organism evidence="6">
    <name type="scientific">plant metagenome</name>
    <dbReference type="NCBI Taxonomy" id="1297885"/>
    <lineage>
        <taxon>unclassified sequences</taxon>
        <taxon>metagenomes</taxon>
        <taxon>organismal metagenomes</taxon>
    </lineage>
</organism>
<dbReference type="PRINTS" id="PR00039">
    <property type="entry name" value="HTHLYSR"/>
</dbReference>
<sequence>MASFPFFGCWRRRFSGIAVSLRDSYKKAIPMKKMPDLEAWAIFAKVAELGSFARAAAEFSLSQATVSKAISRLEASMQTVLFHRTSRSMSLTESGQAALARAARILEEGRAVEADMAELSRSLRGPIRLAAPMSFGIPRLAPLFPEFMRLHPDVQLDVHFDDKLNDLVNDGYDLALRVSKLVDSSLLARQLCEVQIRLVGTPGYFARHGRPRHPRDLAGHRALLYTYSRSGTNWRFTHKTEGEYTHSPTVPLQINNAEALAPALMAGLGLALQPDFLCWKDLESGALQTVMEDWSVEPLALHLVTPPGRGKPARVRALIDYLADKLAREPWAQRPQGTL</sequence>
<dbReference type="GO" id="GO:0003700">
    <property type="term" value="F:DNA-binding transcription factor activity"/>
    <property type="evidence" value="ECO:0007669"/>
    <property type="project" value="InterPro"/>
</dbReference>
<dbReference type="CDD" id="cd08422">
    <property type="entry name" value="PBP2_CrgA_like"/>
    <property type="match status" value="1"/>
</dbReference>
<name>A0A484TT37_9ZZZZ</name>
<evidence type="ECO:0000256" key="4">
    <source>
        <dbReference type="ARBA" id="ARBA00023163"/>
    </source>
</evidence>
<dbReference type="GO" id="GO:0043565">
    <property type="term" value="F:sequence-specific DNA binding"/>
    <property type="evidence" value="ECO:0007669"/>
    <property type="project" value="TreeGrafter"/>
</dbReference>
<accession>A0A484TT37</accession>
<reference evidence="6" key="1">
    <citation type="submission" date="2019-03" db="EMBL/GenBank/DDBJ databases">
        <authorList>
            <person name="Danneels B."/>
        </authorList>
    </citation>
    <scope>NUCLEOTIDE SEQUENCE</scope>
</reference>
<dbReference type="AlphaFoldDB" id="A0A484TT37"/>
<dbReference type="InterPro" id="IPR005119">
    <property type="entry name" value="LysR_subst-bd"/>
</dbReference>
<dbReference type="Gene3D" id="3.40.190.290">
    <property type="match status" value="1"/>
</dbReference>
<keyword evidence="4" id="KW-0804">Transcription</keyword>
<keyword evidence="3" id="KW-0238">DNA-binding</keyword>